<reference evidence="1" key="1">
    <citation type="journal article" date="2014" name="Front. Microbiol.">
        <title>High frequency of phylogenetically diverse reductive dehalogenase-homologous genes in deep subseafloor sedimentary metagenomes.</title>
        <authorList>
            <person name="Kawai M."/>
            <person name="Futagami T."/>
            <person name="Toyoda A."/>
            <person name="Takaki Y."/>
            <person name="Nishi S."/>
            <person name="Hori S."/>
            <person name="Arai W."/>
            <person name="Tsubouchi T."/>
            <person name="Morono Y."/>
            <person name="Uchiyama I."/>
            <person name="Ito T."/>
            <person name="Fujiyama A."/>
            <person name="Inagaki F."/>
            <person name="Takami H."/>
        </authorList>
    </citation>
    <scope>NUCLEOTIDE SEQUENCE</scope>
    <source>
        <strain evidence="1">Expedition CK06-06</strain>
    </source>
</reference>
<proteinExistence type="predicted"/>
<evidence type="ECO:0000313" key="1">
    <source>
        <dbReference type="EMBL" id="GAI26822.1"/>
    </source>
</evidence>
<protein>
    <submittedName>
        <fullName evidence="1">Uncharacterized protein</fullName>
    </submittedName>
</protein>
<name>X1M5C2_9ZZZZ</name>
<accession>X1M5C2</accession>
<sequence length="60" mass="6933">MLKDLDTIVASVRVLINETTEGFWLDEEIEDWVNEGMEDVGHETFCLRTWKTYTLLGLVG</sequence>
<organism evidence="1">
    <name type="scientific">marine sediment metagenome</name>
    <dbReference type="NCBI Taxonomy" id="412755"/>
    <lineage>
        <taxon>unclassified sequences</taxon>
        <taxon>metagenomes</taxon>
        <taxon>ecological metagenomes</taxon>
    </lineage>
</organism>
<dbReference type="EMBL" id="BARV01015094">
    <property type="protein sequence ID" value="GAI26822.1"/>
    <property type="molecule type" value="Genomic_DNA"/>
</dbReference>
<comment type="caution">
    <text evidence="1">The sequence shown here is derived from an EMBL/GenBank/DDBJ whole genome shotgun (WGS) entry which is preliminary data.</text>
</comment>
<dbReference type="AlphaFoldDB" id="X1M5C2"/>
<gene>
    <name evidence="1" type="ORF">S06H3_26160</name>
</gene>
<feature type="non-terminal residue" evidence="1">
    <location>
        <position position="60"/>
    </location>
</feature>